<feature type="region of interest" description="Disordered" evidence="1">
    <location>
        <begin position="55"/>
        <end position="103"/>
    </location>
</feature>
<sequence>MIVRFSWIFLIVAKEVEKELKEELGEELVKIKTHIDKTALDTINRALKAVDKEELSLENEGNRTGSSKNIENTKEGQKIQKKEKSNQNKPREEDDRLQKKLKKENNEYQDKINSLEAENEGLKAELDNVTAQIVNYSEEIPLPLAILLVIPISTAIAISAIGHLLIYRLFIVV</sequence>
<keyword evidence="2" id="KW-0472">Membrane</keyword>
<gene>
    <name evidence="3" type="ORF">NGRA_0706</name>
</gene>
<keyword evidence="2" id="KW-0812">Transmembrane</keyword>
<evidence type="ECO:0000313" key="3">
    <source>
        <dbReference type="EMBL" id="KAF9764268.1"/>
    </source>
</evidence>
<dbReference type="Proteomes" id="UP000740883">
    <property type="component" value="Unassembled WGS sequence"/>
</dbReference>
<reference evidence="3 4" key="1">
    <citation type="journal article" date="2020" name="Genome Biol. Evol.">
        <title>Comparative genomics of strictly vertically transmitted, feminizing microsporidia endosymbionts of amphipod crustaceans.</title>
        <authorList>
            <person name="Cormier A."/>
            <person name="Chebbi M.A."/>
            <person name="Giraud I."/>
            <person name="Wattier R."/>
            <person name="Teixeira M."/>
            <person name="Gilbert C."/>
            <person name="Rigaud T."/>
            <person name="Cordaux R."/>
        </authorList>
    </citation>
    <scope>NUCLEOTIDE SEQUENCE [LARGE SCALE GENOMIC DNA]</scope>
    <source>
        <strain evidence="3 4">Ou3-Ou53</strain>
    </source>
</reference>
<protein>
    <submittedName>
        <fullName evidence="3">Uncharacterized protein</fullName>
    </submittedName>
</protein>
<comment type="caution">
    <text evidence="3">The sequence shown here is derived from an EMBL/GenBank/DDBJ whole genome shotgun (WGS) entry which is preliminary data.</text>
</comment>
<evidence type="ECO:0000256" key="1">
    <source>
        <dbReference type="SAM" id="MobiDB-lite"/>
    </source>
</evidence>
<keyword evidence="2" id="KW-1133">Transmembrane helix</keyword>
<feature type="transmembrane region" description="Helical" evidence="2">
    <location>
        <begin position="142"/>
        <end position="167"/>
    </location>
</feature>
<accession>A0A9P6KZB9</accession>
<dbReference type="EMBL" id="SBJO01000030">
    <property type="protein sequence ID" value="KAF9764268.1"/>
    <property type="molecule type" value="Genomic_DNA"/>
</dbReference>
<evidence type="ECO:0000313" key="4">
    <source>
        <dbReference type="Proteomes" id="UP000740883"/>
    </source>
</evidence>
<proteinExistence type="predicted"/>
<keyword evidence="4" id="KW-1185">Reference proteome</keyword>
<organism evidence="3 4">
    <name type="scientific">Nosema granulosis</name>
    <dbReference type="NCBI Taxonomy" id="83296"/>
    <lineage>
        <taxon>Eukaryota</taxon>
        <taxon>Fungi</taxon>
        <taxon>Fungi incertae sedis</taxon>
        <taxon>Microsporidia</taxon>
        <taxon>Nosematidae</taxon>
        <taxon>Nosema</taxon>
    </lineage>
</organism>
<name>A0A9P6KZB9_9MICR</name>
<evidence type="ECO:0000256" key="2">
    <source>
        <dbReference type="SAM" id="Phobius"/>
    </source>
</evidence>
<dbReference type="AlphaFoldDB" id="A0A9P6KZB9"/>
<feature type="compositionally biased region" description="Basic and acidic residues" evidence="1">
    <location>
        <begin position="71"/>
        <end position="103"/>
    </location>
</feature>